<evidence type="ECO:0000256" key="2">
    <source>
        <dbReference type="ARBA" id="ARBA00022598"/>
    </source>
</evidence>
<sequence>MTGQRRTTALIGDDNRVVVGGKTLTWRTLHKLPQLPSPAAVLVDNGADALAAVRHHAVHGTELLVATSSRVDLAMREELGESGFAVVIAGGDEHSVTPAKLKRVEESGRVWLLTSGSTGRPKRIGHTLETLTTVRGKQQPRTWLVPYSPGTYAWWQVVTLSLTQADQGLVVIEPSELETWPMIAAEHGVTAASGTPTFWRQTIYRDTEALAKVPLEQITLGGEPVDQAILDRLQEIFPQARISWIYASSEVGASIVVHDGKAGFPKAWLDREPDPEGERPILSVDGDELVISSPHHGAGLEGAHRTGDRVEFVGDRVLITGRLDTDEINVGGSKVSAGLVRNVLMDHPAVAWARVFARKAPLVGRMVAAEVVLDNDLGPITDADLVQWCTNRLPDYGVPRRIRFLAEIPQKETLKSDV</sequence>
<comment type="caution">
    <text evidence="5">The sequence shown here is derived from an EMBL/GenBank/DDBJ whole genome shotgun (WGS) entry which is preliminary data.</text>
</comment>
<gene>
    <name evidence="5" type="ORF">EV643_12118</name>
</gene>
<dbReference type="Gene3D" id="3.40.50.12780">
    <property type="entry name" value="N-terminal domain of ligase-like"/>
    <property type="match status" value="1"/>
</dbReference>
<feature type="domain" description="AMP-dependent synthetase/ligase" evidence="3">
    <location>
        <begin position="97"/>
        <end position="257"/>
    </location>
</feature>
<dbReference type="Gene3D" id="3.30.300.30">
    <property type="match status" value="1"/>
</dbReference>
<evidence type="ECO:0000256" key="1">
    <source>
        <dbReference type="ARBA" id="ARBA00006432"/>
    </source>
</evidence>
<evidence type="ECO:0000259" key="3">
    <source>
        <dbReference type="Pfam" id="PF00501"/>
    </source>
</evidence>
<reference evidence="5 6" key="1">
    <citation type="submission" date="2019-03" db="EMBL/GenBank/DDBJ databases">
        <title>Genomic Encyclopedia of Type Strains, Phase III (KMG-III): the genomes of soil and plant-associated and newly described type strains.</title>
        <authorList>
            <person name="Whitman W."/>
        </authorList>
    </citation>
    <scope>NUCLEOTIDE SEQUENCE [LARGE SCALE GENOMIC DNA]</scope>
    <source>
        <strain evidence="5 6">VKM Ac-2527</strain>
    </source>
</reference>
<evidence type="ECO:0000313" key="5">
    <source>
        <dbReference type="EMBL" id="TDO35746.1"/>
    </source>
</evidence>
<dbReference type="InterPro" id="IPR042099">
    <property type="entry name" value="ANL_N_sf"/>
</dbReference>
<protein>
    <submittedName>
        <fullName evidence="5">Acyl-CoA synthetase (AMP-forming)/AMP-acid ligase II</fullName>
    </submittedName>
</protein>
<dbReference type="RefSeq" id="WP_133804222.1">
    <property type="nucleotide sequence ID" value="NZ_SNWQ01000021.1"/>
</dbReference>
<proteinExistence type="inferred from homology"/>
<keyword evidence="2 5" id="KW-0436">Ligase</keyword>
<dbReference type="GO" id="GO:0006631">
    <property type="term" value="P:fatty acid metabolic process"/>
    <property type="evidence" value="ECO:0007669"/>
    <property type="project" value="TreeGrafter"/>
</dbReference>
<comment type="similarity">
    <text evidence="1">Belongs to the ATP-dependent AMP-binding enzyme family.</text>
</comment>
<dbReference type="OrthoDB" id="7055148at2"/>
<dbReference type="InterPro" id="IPR025110">
    <property type="entry name" value="AMP-bd_C"/>
</dbReference>
<dbReference type="Pfam" id="PF13193">
    <property type="entry name" value="AMP-binding_C"/>
    <property type="match status" value="1"/>
</dbReference>
<dbReference type="PANTHER" id="PTHR43201">
    <property type="entry name" value="ACYL-COA SYNTHETASE"/>
    <property type="match status" value="1"/>
</dbReference>
<dbReference type="SUPFAM" id="SSF56801">
    <property type="entry name" value="Acetyl-CoA synthetase-like"/>
    <property type="match status" value="1"/>
</dbReference>
<dbReference type="Pfam" id="PF00501">
    <property type="entry name" value="AMP-binding"/>
    <property type="match status" value="1"/>
</dbReference>
<dbReference type="EMBL" id="SNWQ01000021">
    <property type="protein sequence ID" value="TDO35746.1"/>
    <property type="molecule type" value="Genomic_DNA"/>
</dbReference>
<organism evidence="5 6">
    <name type="scientific">Kribbella caucasensis</name>
    <dbReference type="NCBI Taxonomy" id="2512215"/>
    <lineage>
        <taxon>Bacteria</taxon>
        <taxon>Bacillati</taxon>
        <taxon>Actinomycetota</taxon>
        <taxon>Actinomycetes</taxon>
        <taxon>Propionibacteriales</taxon>
        <taxon>Kribbellaceae</taxon>
        <taxon>Kribbella</taxon>
    </lineage>
</organism>
<accession>A0A4R6JM16</accession>
<dbReference type="InterPro" id="IPR000873">
    <property type="entry name" value="AMP-dep_synth/lig_dom"/>
</dbReference>
<name>A0A4R6JM16_9ACTN</name>
<dbReference type="AlphaFoldDB" id="A0A4R6JM16"/>
<evidence type="ECO:0000259" key="4">
    <source>
        <dbReference type="Pfam" id="PF13193"/>
    </source>
</evidence>
<dbReference type="Proteomes" id="UP000295388">
    <property type="component" value="Unassembled WGS sequence"/>
</dbReference>
<feature type="domain" description="AMP-binding enzyme C-terminal" evidence="4">
    <location>
        <begin position="342"/>
        <end position="413"/>
    </location>
</feature>
<dbReference type="GO" id="GO:0031956">
    <property type="term" value="F:medium-chain fatty acid-CoA ligase activity"/>
    <property type="evidence" value="ECO:0007669"/>
    <property type="project" value="TreeGrafter"/>
</dbReference>
<dbReference type="PANTHER" id="PTHR43201:SF5">
    <property type="entry name" value="MEDIUM-CHAIN ACYL-COA LIGASE ACSF2, MITOCHONDRIAL"/>
    <property type="match status" value="1"/>
</dbReference>
<dbReference type="InterPro" id="IPR045851">
    <property type="entry name" value="AMP-bd_C_sf"/>
</dbReference>
<keyword evidence="6" id="KW-1185">Reference proteome</keyword>
<evidence type="ECO:0000313" key="6">
    <source>
        <dbReference type="Proteomes" id="UP000295388"/>
    </source>
</evidence>